<evidence type="ECO:0000256" key="3">
    <source>
        <dbReference type="ARBA" id="ARBA00004496"/>
    </source>
</evidence>
<evidence type="ECO:0000256" key="6">
    <source>
        <dbReference type="ARBA" id="ARBA00023242"/>
    </source>
</evidence>
<dbReference type="SUPFAM" id="SSF48371">
    <property type="entry name" value="ARM repeat"/>
    <property type="match status" value="2"/>
</dbReference>
<evidence type="ECO:0000256" key="1">
    <source>
        <dbReference type="ARBA" id="ARBA00002907"/>
    </source>
</evidence>
<dbReference type="InterPro" id="IPR028426">
    <property type="entry name" value="Huntingtin_fam"/>
</dbReference>
<dbReference type="Proteomes" id="UP001158576">
    <property type="component" value="Chromosome 2"/>
</dbReference>
<dbReference type="InterPro" id="IPR016024">
    <property type="entry name" value="ARM-type_fold"/>
</dbReference>
<evidence type="ECO:0000313" key="9">
    <source>
        <dbReference type="Proteomes" id="UP001158576"/>
    </source>
</evidence>
<dbReference type="Pfam" id="PF20926">
    <property type="entry name" value="Htt_N-HEAT_1"/>
    <property type="match status" value="1"/>
</dbReference>
<dbReference type="Pfam" id="PF12372">
    <property type="entry name" value="Htt_N-HEAT"/>
    <property type="match status" value="1"/>
</dbReference>
<evidence type="ECO:0000313" key="8">
    <source>
        <dbReference type="EMBL" id="CAG5111639.1"/>
    </source>
</evidence>
<dbReference type="PANTHER" id="PTHR10170:SF10">
    <property type="entry name" value="HUNTINGTIN"/>
    <property type="match status" value="1"/>
</dbReference>
<dbReference type="InterPro" id="IPR024613">
    <property type="entry name" value="Huntingtin_N_HEAT_rpt-2"/>
</dbReference>
<keyword evidence="9" id="KW-1185">Reference proteome</keyword>
<evidence type="ECO:0000256" key="5">
    <source>
        <dbReference type="ARBA" id="ARBA00022490"/>
    </source>
</evidence>
<keyword evidence="6" id="KW-0539">Nucleus</keyword>
<feature type="compositionally biased region" description="Low complexity" evidence="7">
    <location>
        <begin position="1566"/>
        <end position="1576"/>
    </location>
</feature>
<name>A0ABN7T687_OIKDI</name>
<dbReference type="PANTHER" id="PTHR10170">
    <property type="entry name" value="HUNTINGTON DISEASE PROTEIN"/>
    <property type="match status" value="1"/>
</dbReference>
<reference evidence="8 9" key="1">
    <citation type="submission" date="2021-04" db="EMBL/GenBank/DDBJ databases">
        <authorList>
            <person name="Bliznina A."/>
        </authorList>
    </citation>
    <scope>NUCLEOTIDE SEQUENCE [LARGE SCALE GENOMIC DNA]</scope>
</reference>
<proteinExistence type="inferred from homology"/>
<evidence type="ECO:0000256" key="2">
    <source>
        <dbReference type="ARBA" id="ARBA00004123"/>
    </source>
</evidence>
<evidence type="ECO:0000256" key="7">
    <source>
        <dbReference type="SAM" id="MobiDB-lite"/>
    </source>
</evidence>
<dbReference type="Gene3D" id="1.25.10.10">
    <property type="entry name" value="Leucine-rich Repeat Variant"/>
    <property type="match status" value="1"/>
</dbReference>
<comment type="function">
    <text evidence="1">May play a role in microtubule-mediated transport or vesicle function.</text>
</comment>
<accession>A0ABN7T687</accession>
<comment type="similarity">
    <text evidence="4">Belongs to the huntingtin family.</text>
</comment>
<gene>
    <name evidence="8" type="ORF">OKIOD_LOCUS14685</name>
</gene>
<sequence length="2059" mass="231589">MVENLLLLPDQQLTLNLNSCIEFLLLLCEDNSRDVRQGSSDALNQLTQFLPENILPRFRYILFKDLQKTVNLPLENWDDKTLKRVKQLLMRFSNLSSSIKPQKSKPFAQHIVPILNRLISSKEESVQQVLSDATMNLVRSLGHVFTEADFKDLETTLIAKITSKPLISPSNRESAAKSLEMLVHYNPEMRDILPAIILALKKLLEFEESYASNFELIRTLVDILKEEPAYSTVLISLELVNLLLKNAKNLDQDAIEELCSYLLPTFLVKDGELLPDKGLSRVSIKSLIVSASNFCVSMSPSISSLPSMAKIQDLLSHEDPNLQGHTVLFLANLMKNEHEENGVKSKFEQIINFISTTSSNQSLSKAIEGIRNLLPFFLQHRKGELYISSVENILKLTKTVTYWSTQIDLVSCLSEVDWRFFHALSPEADVFLYEERALEYFLACLSSKDERVREGCLKFTFAFSKNCYGPKAIHKVHSPEINRLELITAKYVNHCFEESTEEPFDLSTEWFISFMTNELLKSVDGPRIASICGAIFILLKKYPSAKTWVRKFDHPSPPLLFFVLQTCEIYSEIVDWQYLGRMLKLASKLMVKWTQTLQLKEPVVPAMVLDGQKRLANLIVRYLKILHIVLIEAKIDALLNLESEKRTLPVVEDDQKVRGSSPSFARKLRNSIPFNNSRPKEHVPKATSPVVDLEKNSDEVPQHEFYKKVNQAYQTSKIQTSKSSNLSDLLSGVLESLQILLENIEFSVISEFAEIILTSLTGLLQSTYDDLPSKCIFTATSVLSALFQVKQPPNESQLPSSYEADLVEKLRDTPLSLISLRLTDAQATTQAGSHLSESELNHQKSYKQMVDARLQEINFNAKKGSSSVQDFIRIFEPIVICAMRRYTVSTDERIQKAVLKLLTNLMQLRVNYSLLDSEGIFVKILLNQLSTAEANLWRDAKMVIPSIFLFLVLLSGEKKGGAKTFVTKSEVINLCNSLNAAGLSPETHAIPALSPIVDDIFSLETVSESAQKEVILSMILNMSTTCSSFPLLIHILKYYRLTDINLWRSVSARIVHNFTGNLFIENFVLNLKFSDKKELELLRVVFEHCTGGVLEANEDSFKDMLDNALIALKRHKSSAISKVLFGILHLVISQSNLHGILSKINMKSIFSELLKYSDESLKFETLVLIQHISRQQLVAESQLIPDLTLESTFCPAIRLHNNFIASDSTYNNTGAKLAKIFNSDFETFSCDELLIQSALKSTRTRSKLKNFLKEEQASFKSSLSSAPAYVRRHMISLIESDVNVDEDLVKVTFEGNRIGAIRKLVKLLAMNKVAWAETVGKYVQLIPSRRLRLEISTMFDCPFSIKVGENDQKSSSNTTLLVESRKRRKLANIFDDLCKTDCLDDEIYDNTIKNLEEIFSMVGIDSLISFSFLSNCPDSVLVRKILSILSYTPGKEELFRKPLLASEIGEPNELEDKEIITQSVRNFRAFGYGTRTCFLSLWTGLQQVIMSKTSSDLNIGSGREEEIDSMVDAVRGLTVLTMLAFRQFQNGKTFAGSPAVSPLINHPRCPLPRVLDAQAESDLSSSLQNSSPWLSSNPESQGPSIVSVGASCAPNHFRKQGISPMTSARSSSAEIELEASEKSDDSWTPDLNSSTQFLFDLFLRWFHFAIHENSEAPHRRVLLEAARAINMIVNAYPTREHFNETLKAVTGLVQTSNPENEDPLLWETLLPCLTKAASVAGYNDEFLTKTLTPLVSRGFCSISSDLSVRSSVLNLLDMPRGLTVSYSNFLTLIANKVLTSLSAHPSLMSLNPIDLQLKLYDFSIALLIIERHPDFADEVDFTSNIISIIAKSATLGLPSKPSNLFYSIGADLSMANDSYLASTGSTLATSSLLCYFSSKKRSASFIKNKNSSDIGSDPVISVILNSAVTNPKKHSSKMLALLKLLFSEISINERVLNKLFIELMNAKEALVPSYLFFLSDCFRIFPQRDEIFNWLLLAIPNICQKFRGQSKIIICSLISAVENDRDSIRHYILYLPVPSTFPEELFPAAISRLREKLAEEKDRAKLDETILATQFLQKG</sequence>
<comment type="subcellular location">
    <subcellularLocation>
        <location evidence="3">Cytoplasm</location>
    </subcellularLocation>
    <subcellularLocation>
        <location evidence="2">Nucleus</location>
    </subcellularLocation>
</comment>
<keyword evidence="5" id="KW-0963">Cytoplasm</keyword>
<dbReference type="InterPro" id="IPR048411">
    <property type="entry name" value="Htt_N_HEAT_rpt-1"/>
</dbReference>
<organism evidence="8 9">
    <name type="scientific">Oikopleura dioica</name>
    <name type="common">Tunicate</name>
    <dbReference type="NCBI Taxonomy" id="34765"/>
    <lineage>
        <taxon>Eukaryota</taxon>
        <taxon>Metazoa</taxon>
        <taxon>Chordata</taxon>
        <taxon>Tunicata</taxon>
        <taxon>Appendicularia</taxon>
        <taxon>Copelata</taxon>
        <taxon>Oikopleuridae</taxon>
        <taxon>Oikopleura</taxon>
    </lineage>
</organism>
<evidence type="ECO:0000256" key="4">
    <source>
        <dbReference type="ARBA" id="ARBA00007153"/>
    </source>
</evidence>
<dbReference type="InterPro" id="IPR011989">
    <property type="entry name" value="ARM-like"/>
</dbReference>
<protein>
    <submittedName>
        <fullName evidence="8">Oidioi.mRNA.OKI2018_I69.chr2.g5920.t1.cds</fullName>
    </submittedName>
</protein>
<dbReference type="EMBL" id="OU015567">
    <property type="protein sequence ID" value="CAG5111639.1"/>
    <property type="molecule type" value="Genomic_DNA"/>
</dbReference>
<feature type="region of interest" description="Disordered" evidence="7">
    <location>
        <begin position="1566"/>
        <end position="1628"/>
    </location>
</feature>